<proteinExistence type="inferred from homology"/>
<comment type="similarity">
    <text evidence="1 3">Belongs to the type-B carboxylesterase/lipase family.</text>
</comment>
<gene>
    <name evidence="5" type="ORF">OHA22_33875</name>
</gene>
<feature type="chain" id="PRO_5043088735" description="Carboxylic ester hydrolase" evidence="3">
    <location>
        <begin position="33"/>
        <end position="547"/>
    </location>
</feature>
<dbReference type="InterPro" id="IPR050309">
    <property type="entry name" value="Type-B_Carboxylest/Lipase"/>
</dbReference>
<dbReference type="PANTHER" id="PTHR11559">
    <property type="entry name" value="CARBOXYLESTERASE"/>
    <property type="match status" value="1"/>
</dbReference>
<dbReference type="Gene3D" id="3.40.50.1820">
    <property type="entry name" value="alpha/beta hydrolase"/>
    <property type="match status" value="1"/>
</dbReference>
<evidence type="ECO:0000259" key="4">
    <source>
        <dbReference type="Pfam" id="PF00135"/>
    </source>
</evidence>
<evidence type="ECO:0000256" key="3">
    <source>
        <dbReference type="RuleBase" id="RU361235"/>
    </source>
</evidence>
<dbReference type="Pfam" id="PF00135">
    <property type="entry name" value="COesterase"/>
    <property type="match status" value="1"/>
</dbReference>
<keyword evidence="3" id="KW-0732">Signal</keyword>
<keyword evidence="2 3" id="KW-0378">Hydrolase</keyword>
<dbReference type="PROSITE" id="PS00122">
    <property type="entry name" value="CARBOXYLESTERASE_B_1"/>
    <property type="match status" value="1"/>
</dbReference>
<name>A0AAU2A7F6_9ACTN</name>
<feature type="domain" description="Carboxylesterase type B" evidence="4">
    <location>
        <begin position="48"/>
        <end position="541"/>
    </location>
</feature>
<dbReference type="EC" id="3.1.1.-" evidence="3"/>
<evidence type="ECO:0000313" key="5">
    <source>
        <dbReference type="EMBL" id="WTT20168.1"/>
    </source>
</evidence>
<organism evidence="5">
    <name type="scientific">Streptomyces sp. NBC_00093</name>
    <dbReference type="NCBI Taxonomy" id="2975649"/>
    <lineage>
        <taxon>Bacteria</taxon>
        <taxon>Bacillati</taxon>
        <taxon>Actinomycetota</taxon>
        <taxon>Actinomycetes</taxon>
        <taxon>Kitasatosporales</taxon>
        <taxon>Streptomycetaceae</taxon>
        <taxon>Streptomyces</taxon>
    </lineage>
</organism>
<dbReference type="InterPro" id="IPR029058">
    <property type="entry name" value="AB_hydrolase_fold"/>
</dbReference>
<evidence type="ECO:0000256" key="1">
    <source>
        <dbReference type="ARBA" id="ARBA00005964"/>
    </source>
</evidence>
<evidence type="ECO:0000256" key="2">
    <source>
        <dbReference type="ARBA" id="ARBA00022801"/>
    </source>
</evidence>
<dbReference type="InterPro" id="IPR019826">
    <property type="entry name" value="Carboxylesterase_B_AS"/>
</dbReference>
<sequence>MSHARRLLRAVRRTLIPVTVTALAVAFTSAQASPVGHPGSTAGAAHSLLVRTANGVVRGAATTEGRQFLGIPYAQSPTGALRWQAPRRPADWRGVRDATEYGDYCAQNTYWAPGYSTQHTTEDCLDVNVYTPPATSRTASRAAGLPVLVWIHGGANIGGDARDIVPDTFARRTNSIVVTVDYRIGAFGFLTLPGTTGNFALLDQQQALRWVRSNIGAFGGDAGRVTLAGQSAGGSAVCAQLASPAGRGLFRAAIIESGAYFDCGGSTRAQAESTGLAFAKKLGCTDAATAAACLRAKPAKAILDAQNGTGPETWNATVGGRELPVQPAEAFTSGRASRVPVMNGATSDEGLVFAYDSFDRWGNALTADAYPKALTSAFGDTIGAKALARYPLGAYERPGYAYAAAYGDFLFACPALRADTRLAQRGRVYSYEFADRTSPLFASLPQDADFDFGATHAAELNYLFKPYGIGARLDTEQRALADQMTAYWASFIHGSAPSAPGRPVMPDQKSAPGTVLQLRTASRGGNAATSGTRKAHHCDLWDAAAGS</sequence>
<dbReference type="InterPro" id="IPR002018">
    <property type="entry name" value="CarbesteraseB"/>
</dbReference>
<dbReference type="EMBL" id="CP108222">
    <property type="protein sequence ID" value="WTT20168.1"/>
    <property type="molecule type" value="Genomic_DNA"/>
</dbReference>
<protein>
    <recommendedName>
        <fullName evidence="3">Carboxylic ester hydrolase</fullName>
        <ecNumber evidence="3">3.1.1.-</ecNumber>
    </recommendedName>
</protein>
<dbReference type="GO" id="GO:0016787">
    <property type="term" value="F:hydrolase activity"/>
    <property type="evidence" value="ECO:0007669"/>
    <property type="project" value="UniProtKB-KW"/>
</dbReference>
<reference evidence="5" key="1">
    <citation type="submission" date="2022-10" db="EMBL/GenBank/DDBJ databases">
        <title>The complete genomes of actinobacterial strains from the NBC collection.</title>
        <authorList>
            <person name="Joergensen T.S."/>
            <person name="Alvarez Arevalo M."/>
            <person name="Sterndorff E.B."/>
            <person name="Faurdal D."/>
            <person name="Vuksanovic O."/>
            <person name="Mourched A.-S."/>
            <person name="Charusanti P."/>
            <person name="Shaw S."/>
            <person name="Blin K."/>
            <person name="Weber T."/>
        </authorList>
    </citation>
    <scope>NUCLEOTIDE SEQUENCE</scope>
    <source>
        <strain evidence="5">NBC_00093</strain>
    </source>
</reference>
<feature type="signal peptide" evidence="3">
    <location>
        <begin position="1"/>
        <end position="32"/>
    </location>
</feature>
<accession>A0AAU2A7F6</accession>
<dbReference type="AlphaFoldDB" id="A0AAU2A7F6"/>
<dbReference type="SUPFAM" id="SSF53474">
    <property type="entry name" value="alpha/beta-Hydrolases"/>
    <property type="match status" value="1"/>
</dbReference>